<evidence type="ECO:0000256" key="2">
    <source>
        <dbReference type="SAM" id="Phobius"/>
    </source>
</evidence>
<dbReference type="PROSITE" id="PS50089">
    <property type="entry name" value="ZF_RING_2"/>
    <property type="match status" value="1"/>
</dbReference>
<name>A0A3G4ZKU5_9VIRU</name>
<evidence type="ECO:0000313" key="4">
    <source>
        <dbReference type="EMBL" id="AYV75456.1"/>
    </source>
</evidence>
<gene>
    <name evidence="4" type="ORF">Terrestrivirus1_330</name>
</gene>
<reference evidence="4" key="1">
    <citation type="submission" date="2018-10" db="EMBL/GenBank/DDBJ databases">
        <title>Hidden diversity of soil giant viruses.</title>
        <authorList>
            <person name="Schulz F."/>
            <person name="Alteio L."/>
            <person name="Goudeau D."/>
            <person name="Ryan E.M."/>
            <person name="Malmstrom R.R."/>
            <person name="Blanchard J."/>
            <person name="Woyke T."/>
        </authorList>
    </citation>
    <scope>NUCLEOTIDE SEQUENCE</scope>
    <source>
        <strain evidence="4">TEV1</strain>
    </source>
</reference>
<feature type="transmembrane region" description="Helical" evidence="2">
    <location>
        <begin position="76"/>
        <end position="95"/>
    </location>
</feature>
<feature type="domain" description="RING-type" evidence="3">
    <location>
        <begin position="146"/>
        <end position="195"/>
    </location>
</feature>
<sequence>MLDHTIDKFHYSTNNPRNEKEVLTAYITIAVEEDNMTYVLHNWIDITQLTVNTIILLITIMIAVYDNVQQYYSCKYIYRVLFIITILSKIVIYGYEIGINNYKKDHLNIIVLFLILVFHTMNHFINKIIINKYPYKSKMYKDQTCCAICRDDYKVGDELAVFRCGHDFHYMDNCNGIIELTKIDNLEIVKCPLCQR</sequence>
<dbReference type="InterPro" id="IPR013083">
    <property type="entry name" value="Znf_RING/FYVE/PHD"/>
</dbReference>
<keyword evidence="1" id="KW-0863">Zinc-finger</keyword>
<dbReference type="Gene3D" id="3.30.40.10">
    <property type="entry name" value="Zinc/RING finger domain, C3HC4 (zinc finger)"/>
    <property type="match status" value="1"/>
</dbReference>
<dbReference type="EMBL" id="MK071979">
    <property type="protein sequence ID" value="AYV75456.1"/>
    <property type="molecule type" value="Genomic_DNA"/>
</dbReference>
<keyword evidence="2" id="KW-0812">Transmembrane</keyword>
<feature type="transmembrane region" description="Helical" evidence="2">
    <location>
        <begin position="107"/>
        <end position="130"/>
    </location>
</feature>
<keyword evidence="2" id="KW-0472">Membrane</keyword>
<feature type="transmembrane region" description="Helical" evidence="2">
    <location>
        <begin position="46"/>
        <end position="64"/>
    </location>
</feature>
<keyword evidence="1" id="KW-0862">Zinc</keyword>
<evidence type="ECO:0000256" key="1">
    <source>
        <dbReference type="PROSITE-ProRule" id="PRU00175"/>
    </source>
</evidence>
<accession>A0A3G4ZKU5</accession>
<dbReference type="InterPro" id="IPR001841">
    <property type="entry name" value="Znf_RING"/>
</dbReference>
<proteinExistence type="predicted"/>
<dbReference type="GO" id="GO:0008270">
    <property type="term" value="F:zinc ion binding"/>
    <property type="evidence" value="ECO:0007669"/>
    <property type="project" value="UniProtKB-KW"/>
</dbReference>
<organism evidence="4">
    <name type="scientific">Terrestrivirus sp</name>
    <dbReference type="NCBI Taxonomy" id="2487775"/>
    <lineage>
        <taxon>Viruses</taxon>
        <taxon>Varidnaviria</taxon>
        <taxon>Bamfordvirae</taxon>
        <taxon>Nucleocytoviricota</taxon>
        <taxon>Megaviricetes</taxon>
        <taxon>Imitervirales</taxon>
        <taxon>Mimiviridae</taxon>
        <taxon>Klosneuvirinae</taxon>
    </lineage>
</organism>
<keyword evidence="1" id="KW-0479">Metal-binding</keyword>
<keyword evidence="2" id="KW-1133">Transmembrane helix</keyword>
<dbReference type="SUPFAM" id="SSF57850">
    <property type="entry name" value="RING/U-box"/>
    <property type="match status" value="1"/>
</dbReference>
<evidence type="ECO:0000259" key="3">
    <source>
        <dbReference type="PROSITE" id="PS50089"/>
    </source>
</evidence>
<protein>
    <recommendedName>
        <fullName evidence="3">RING-type domain-containing protein</fullName>
    </recommendedName>
</protein>